<organism evidence="1 2">
    <name type="scientific">Lactarius akahatsu</name>
    <dbReference type="NCBI Taxonomy" id="416441"/>
    <lineage>
        <taxon>Eukaryota</taxon>
        <taxon>Fungi</taxon>
        <taxon>Dikarya</taxon>
        <taxon>Basidiomycota</taxon>
        <taxon>Agaricomycotina</taxon>
        <taxon>Agaricomycetes</taxon>
        <taxon>Russulales</taxon>
        <taxon>Russulaceae</taxon>
        <taxon>Lactarius</taxon>
    </lineage>
</organism>
<sequence length="182" mass="20444">MQRSPLRAEILSSERSISISITQPEASTRLELQVSCKPPAQQLLYLVEICDGLSAFLLGVEHLRISATQPPRDDSNHEEWAEIIYPFRGAKCVHVAGGHSTDIVRALQLLRRSLPALHELYIAQPGPRHAPLREAVVSFMTSCRLSGHSMAVEYEQLCRINELRGVLFPSRPQLRYSPTMSF</sequence>
<dbReference type="EMBL" id="JAKELL010000013">
    <property type="protein sequence ID" value="KAH8994821.1"/>
    <property type="molecule type" value="Genomic_DNA"/>
</dbReference>
<keyword evidence="2" id="KW-1185">Reference proteome</keyword>
<gene>
    <name evidence="1" type="ORF">EDB92DRAFT_228231</name>
</gene>
<name>A0AAD4LLB1_9AGAM</name>
<evidence type="ECO:0000313" key="1">
    <source>
        <dbReference type="EMBL" id="KAH8994821.1"/>
    </source>
</evidence>
<accession>A0AAD4LLB1</accession>
<reference evidence="1" key="1">
    <citation type="submission" date="2022-01" db="EMBL/GenBank/DDBJ databases">
        <title>Comparative genomics reveals a dynamic genome evolution in the ectomycorrhizal milk-cap (Lactarius) mushrooms.</title>
        <authorList>
            <consortium name="DOE Joint Genome Institute"/>
            <person name="Lebreton A."/>
            <person name="Tang N."/>
            <person name="Kuo A."/>
            <person name="LaButti K."/>
            <person name="Drula E."/>
            <person name="Barry K."/>
            <person name="Clum A."/>
            <person name="Lipzen A."/>
            <person name="Mousain D."/>
            <person name="Ng V."/>
            <person name="Wang R."/>
            <person name="Wang X."/>
            <person name="Dai Y."/>
            <person name="Henrissat B."/>
            <person name="Grigoriev I.V."/>
            <person name="Guerin-Laguette A."/>
            <person name="Yu F."/>
            <person name="Martin F.M."/>
        </authorList>
    </citation>
    <scope>NUCLEOTIDE SEQUENCE</scope>
    <source>
        <strain evidence="1">QP</strain>
    </source>
</reference>
<comment type="caution">
    <text evidence="1">The sequence shown here is derived from an EMBL/GenBank/DDBJ whole genome shotgun (WGS) entry which is preliminary data.</text>
</comment>
<evidence type="ECO:0000313" key="2">
    <source>
        <dbReference type="Proteomes" id="UP001201163"/>
    </source>
</evidence>
<proteinExistence type="predicted"/>
<protein>
    <submittedName>
        <fullName evidence="1">Uncharacterized protein</fullName>
    </submittedName>
</protein>
<dbReference type="AlphaFoldDB" id="A0AAD4LLB1"/>
<dbReference type="Proteomes" id="UP001201163">
    <property type="component" value="Unassembled WGS sequence"/>
</dbReference>